<dbReference type="Proteomes" id="UP000295064">
    <property type="component" value="Unassembled WGS sequence"/>
</dbReference>
<comment type="caution">
    <text evidence="2">The sequence shown here is derived from an EMBL/GenBank/DDBJ whole genome shotgun (WGS) entry which is preliminary data.</text>
</comment>
<evidence type="ECO:0000256" key="1">
    <source>
        <dbReference type="SAM" id="SignalP"/>
    </source>
</evidence>
<dbReference type="RefSeq" id="WP_133516171.1">
    <property type="nucleotide sequence ID" value="NZ_SNWX01000035.1"/>
</dbReference>
<dbReference type="OrthoDB" id="9961253at2"/>
<reference evidence="2 3" key="1">
    <citation type="submission" date="2019-03" db="EMBL/GenBank/DDBJ databases">
        <title>Subsurface microbial communities from deep shales in Ohio and West Virginia, USA.</title>
        <authorList>
            <person name="Wrighton K."/>
        </authorList>
    </citation>
    <scope>NUCLEOTIDE SEQUENCE [LARGE SCALE GENOMIC DNA]</scope>
    <source>
        <strain evidence="2 3">MA284_T2</strain>
    </source>
</reference>
<dbReference type="AlphaFoldDB" id="A0A4R6LD39"/>
<name>A0A4R6LD39_9FIRM</name>
<gene>
    <name evidence="2" type="ORF">DFR79_1358</name>
</gene>
<sequence length="155" mass="17350">MRTKHLFLSSFLVFALAVMVFSGTVGAQGSITDWQWSDEWPVSPPLPDHLWLDIGGGRALFLHYDRPINEDGAELLYVGDAIRGRFTAKSQPEIPGFVHFHQFKAESPEGGHGGDPGAEDYWLRHIAVRKMEMPWGEVEPGVDFNFMVTPAPEVE</sequence>
<evidence type="ECO:0000313" key="3">
    <source>
        <dbReference type="Proteomes" id="UP000295064"/>
    </source>
</evidence>
<dbReference type="EMBL" id="SNWX01000035">
    <property type="protein sequence ID" value="TDO73751.1"/>
    <property type="molecule type" value="Genomic_DNA"/>
</dbReference>
<evidence type="ECO:0000313" key="2">
    <source>
        <dbReference type="EMBL" id="TDO73751.1"/>
    </source>
</evidence>
<accession>A0A4R6LD39</accession>
<feature type="signal peptide" evidence="1">
    <location>
        <begin position="1"/>
        <end position="27"/>
    </location>
</feature>
<proteinExistence type="predicted"/>
<protein>
    <submittedName>
        <fullName evidence="2">Uncharacterized protein</fullName>
    </submittedName>
</protein>
<keyword evidence="1" id="KW-0732">Signal</keyword>
<feature type="chain" id="PRO_5020581195" evidence="1">
    <location>
        <begin position="28"/>
        <end position="155"/>
    </location>
</feature>
<organism evidence="2 3">
    <name type="scientific">Halanaerobium saccharolyticum</name>
    <dbReference type="NCBI Taxonomy" id="43595"/>
    <lineage>
        <taxon>Bacteria</taxon>
        <taxon>Bacillati</taxon>
        <taxon>Bacillota</taxon>
        <taxon>Clostridia</taxon>
        <taxon>Halanaerobiales</taxon>
        <taxon>Halanaerobiaceae</taxon>
        <taxon>Halanaerobium</taxon>
    </lineage>
</organism>